<accession>A0ABP1A6M2</accession>
<organism evidence="1 2">
    <name type="scientific">Sphagnum jensenii</name>
    <dbReference type="NCBI Taxonomy" id="128206"/>
    <lineage>
        <taxon>Eukaryota</taxon>
        <taxon>Viridiplantae</taxon>
        <taxon>Streptophyta</taxon>
        <taxon>Embryophyta</taxon>
        <taxon>Bryophyta</taxon>
        <taxon>Sphagnophytina</taxon>
        <taxon>Sphagnopsida</taxon>
        <taxon>Sphagnales</taxon>
        <taxon>Sphagnaceae</taxon>
        <taxon>Sphagnum</taxon>
    </lineage>
</organism>
<dbReference type="EMBL" id="OZ023702">
    <property type="protein sequence ID" value="CAK9858184.1"/>
    <property type="molecule type" value="Genomic_DNA"/>
</dbReference>
<proteinExistence type="predicted"/>
<protein>
    <submittedName>
        <fullName evidence="1">Uncharacterized protein</fullName>
    </submittedName>
</protein>
<evidence type="ECO:0000313" key="1">
    <source>
        <dbReference type="EMBL" id="CAK9858184.1"/>
    </source>
</evidence>
<gene>
    <name evidence="1" type="ORF">CSSPJE1EN2_LOCUS1179</name>
</gene>
<reference evidence="1 2" key="1">
    <citation type="submission" date="2024-03" db="EMBL/GenBank/DDBJ databases">
        <authorList>
            <consortium name="ELIXIR-Norway"/>
            <consortium name="Elixir Norway"/>
        </authorList>
    </citation>
    <scope>NUCLEOTIDE SEQUENCE [LARGE SCALE GENOMIC DNA]</scope>
</reference>
<sequence length="160" mass="17927">MSDPISKDYSHVKEQSIILIERVSLCVYRTRMFVNLHPIDLFRAGAISALIDNFHDIFRRAVQDYLLPGLNVHSSPCIQLENCTASGKELVDAALAKKGARLGLGPYKFNCHDANLKFLDFWEKKHCLLPLLSQIPSALCNTFDTQAVLTCHSVISAVIR</sequence>
<name>A0ABP1A6M2_9BRYO</name>
<evidence type="ECO:0000313" key="2">
    <source>
        <dbReference type="Proteomes" id="UP001497522"/>
    </source>
</evidence>
<keyword evidence="2" id="KW-1185">Reference proteome</keyword>
<dbReference type="Proteomes" id="UP001497522">
    <property type="component" value="Chromosome 1"/>
</dbReference>